<keyword evidence="3" id="KW-1185">Reference proteome</keyword>
<dbReference type="AlphaFoldDB" id="A0A239PPQ6"/>
<organism evidence="2 3">
    <name type="scientific">Amphiplicatus metriothermophilus</name>
    <dbReference type="NCBI Taxonomy" id="1519374"/>
    <lineage>
        <taxon>Bacteria</taxon>
        <taxon>Pseudomonadati</taxon>
        <taxon>Pseudomonadota</taxon>
        <taxon>Alphaproteobacteria</taxon>
        <taxon>Parvularculales</taxon>
        <taxon>Parvularculaceae</taxon>
        <taxon>Amphiplicatus</taxon>
    </lineage>
</organism>
<name>A0A239PPQ6_9PROT</name>
<feature type="compositionally biased region" description="Basic and acidic residues" evidence="1">
    <location>
        <begin position="115"/>
        <end position="128"/>
    </location>
</feature>
<dbReference type="Pfam" id="PF06906">
    <property type="entry name" value="DUF1272"/>
    <property type="match status" value="1"/>
</dbReference>
<evidence type="ECO:0000313" key="2">
    <source>
        <dbReference type="EMBL" id="SNT72255.1"/>
    </source>
</evidence>
<feature type="region of interest" description="Disordered" evidence="1">
    <location>
        <begin position="100"/>
        <end position="128"/>
    </location>
</feature>
<evidence type="ECO:0008006" key="4">
    <source>
        <dbReference type="Google" id="ProtNLM"/>
    </source>
</evidence>
<feature type="region of interest" description="Disordered" evidence="1">
    <location>
        <begin position="55"/>
        <end position="74"/>
    </location>
</feature>
<gene>
    <name evidence="2" type="ORF">SAMN06297382_1293</name>
</gene>
<protein>
    <recommendedName>
        <fullName evidence="4">Urease-associated protein</fullName>
    </recommendedName>
</protein>
<sequence length="128" mass="13899">MLALRPNCEYCDRDLPPDSPDARICSYECTFCADCVETVLFDVCPNCGGGFVPRPIRPSTERRPGVSLARQPASDERVRLKYGRSEVAAFVRAVRDIPPQAGSASRRAPAISPTGRDESSRAARAAAE</sequence>
<dbReference type="InterPro" id="IPR010696">
    <property type="entry name" value="DUF1272"/>
</dbReference>
<dbReference type="EMBL" id="FZQA01000002">
    <property type="protein sequence ID" value="SNT72255.1"/>
    <property type="molecule type" value="Genomic_DNA"/>
</dbReference>
<reference evidence="2 3" key="1">
    <citation type="submission" date="2017-07" db="EMBL/GenBank/DDBJ databases">
        <authorList>
            <person name="Sun Z.S."/>
            <person name="Albrecht U."/>
            <person name="Echele G."/>
            <person name="Lee C.C."/>
        </authorList>
    </citation>
    <scope>NUCLEOTIDE SEQUENCE [LARGE SCALE GENOMIC DNA]</scope>
    <source>
        <strain evidence="2 3">CGMCC 1.12710</strain>
    </source>
</reference>
<accession>A0A239PPQ6</accession>
<dbReference type="OrthoDB" id="9808883at2"/>
<proteinExistence type="predicted"/>
<evidence type="ECO:0000313" key="3">
    <source>
        <dbReference type="Proteomes" id="UP000198346"/>
    </source>
</evidence>
<evidence type="ECO:0000256" key="1">
    <source>
        <dbReference type="SAM" id="MobiDB-lite"/>
    </source>
</evidence>
<dbReference type="Proteomes" id="UP000198346">
    <property type="component" value="Unassembled WGS sequence"/>
</dbReference>